<proteinExistence type="evidence at transcript level"/>
<dbReference type="EMBL" id="BT061964">
    <property type="protein sequence ID" value="ACN26661.1"/>
    <property type="molecule type" value="mRNA"/>
</dbReference>
<dbReference type="AlphaFoldDB" id="C0HI08"/>
<accession>C0HI08</accession>
<protein>
    <submittedName>
        <fullName evidence="2">Uncharacterized protein</fullName>
    </submittedName>
</protein>
<reference evidence="2" key="2">
    <citation type="submission" date="2012-06" db="EMBL/GenBank/DDBJ databases">
        <authorList>
            <person name="Yu Y."/>
            <person name="Currie J."/>
            <person name="Lomeli R."/>
            <person name="Angelova A."/>
            <person name="Collura K."/>
            <person name="Wissotski M."/>
            <person name="Campos D."/>
            <person name="Kudrna D."/>
            <person name="Golser W."/>
            <person name="Ashely E."/>
            <person name="Descour A."/>
            <person name="Fernandes J."/>
            <person name="Soderlund C."/>
            <person name="Walbot V."/>
        </authorList>
    </citation>
    <scope>NUCLEOTIDE SEQUENCE</scope>
    <source>
        <strain evidence="2">B73</strain>
    </source>
</reference>
<feature type="region of interest" description="Disordered" evidence="1">
    <location>
        <begin position="136"/>
        <end position="208"/>
    </location>
</feature>
<evidence type="ECO:0000313" key="2">
    <source>
        <dbReference type="EMBL" id="ACN26661.1"/>
    </source>
</evidence>
<organism evidence="2">
    <name type="scientific">Zea mays</name>
    <name type="common">Maize</name>
    <dbReference type="NCBI Taxonomy" id="4577"/>
    <lineage>
        <taxon>Eukaryota</taxon>
        <taxon>Viridiplantae</taxon>
        <taxon>Streptophyta</taxon>
        <taxon>Embryophyta</taxon>
        <taxon>Tracheophyta</taxon>
        <taxon>Spermatophyta</taxon>
        <taxon>Magnoliopsida</taxon>
        <taxon>Liliopsida</taxon>
        <taxon>Poales</taxon>
        <taxon>Poaceae</taxon>
        <taxon>PACMAD clade</taxon>
        <taxon>Panicoideae</taxon>
        <taxon>Andropogonodae</taxon>
        <taxon>Andropogoneae</taxon>
        <taxon>Tripsacinae</taxon>
        <taxon>Zea</taxon>
    </lineage>
</organism>
<reference evidence="2" key="1">
    <citation type="journal article" date="2009" name="PLoS Genet.">
        <title>Sequencing, mapping, and analysis of 27,455 maize full-length cDNAs.</title>
        <authorList>
            <person name="Soderlund C."/>
            <person name="Descour A."/>
            <person name="Kudrna D."/>
            <person name="Bomhoff M."/>
            <person name="Boyd L."/>
            <person name="Currie J."/>
            <person name="Angelova A."/>
            <person name="Collura K."/>
            <person name="Wissotski M."/>
            <person name="Ashley E."/>
            <person name="Morrow D."/>
            <person name="Fernandes J."/>
            <person name="Walbot V."/>
            <person name="Yu Y."/>
        </authorList>
    </citation>
    <scope>NUCLEOTIDE SEQUENCE</scope>
    <source>
        <strain evidence="2">B73</strain>
    </source>
</reference>
<name>C0HI08_MAIZE</name>
<evidence type="ECO:0000256" key="1">
    <source>
        <dbReference type="SAM" id="MobiDB-lite"/>
    </source>
</evidence>
<feature type="compositionally biased region" description="Basic and acidic residues" evidence="1">
    <location>
        <begin position="167"/>
        <end position="193"/>
    </location>
</feature>
<sequence length="228" mass="23387">MRSQLPSPAIIAVNVATANPSTPPANTCGGVCPSSSRSGLVSASGCSDGSSYTIWFKTSACFPACSLTPKASYITTEAKTAVVANSELANPSCSPTATASAVTVAECEDGIPPEPTSCFASHRFSLYLHVGRARGGGEGRCRSRQGGSSDPGTAWKGECVPGGEDLDGLRDGEGEHRGDERAVGEHGQVGERGRARRRGGGAGDDGFRHGLTIGHARLWEWKGPPASA</sequence>